<feature type="domain" description="Reverse transcriptase RNase H-like" evidence="7">
    <location>
        <begin position="44"/>
        <end position="144"/>
    </location>
</feature>
<keyword evidence="2" id="KW-0548">Nucleotidyltransferase</keyword>
<evidence type="ECO:0000256" key="5">
    <source>
        <dbReference type="ARBA" id="ARBA00022801"/>
    </source>
</evidence>
<dbReference type="InterPro" id="IPR043502">
    <property type="entry name" value="DNA/RNA_pol_sf"/>
</dbReference>
<sequence>MAPFKPFLSPRCKFHWSPELEEAFTTSKEAIVEAIRKGVEIFDIHKRTCLRPDWSRLRGIGYFLLQQHCSCPSGIPECCPGGWHITLAGSRFLSSAEERYAAIEGEALAVAWGLEQTRYFTQGCDNLVVITDHKPLVKIFGDRTLDEISNSRLFWLKQRTLQWRFDIKHLPGKTNLAADATSRHPSPSGSVNTASLGLSSYPDFVESALMASIRHDAQELGTISWPLLAQETAADTSLSHLLKLIEQGTQSFDRNDPILASLWPICESTYAQE</sequence>
<dbReference type="GO" id="GO:0016787">
    <property type="term" value="F:hydrolase activity"/>
    <property type="evidence" value="ECO:0007669"/>
    <property type="project" value="UniProtKB-KW"/>
</dbReference>
<comment type="caution">
    <text evidence="8">The sequence shown here is derived from an EMBL/GenBank/DDBJ whole genome shotgun (WGS) entry which is preliminary data.</text>
</comment>
<dbReference type="SUPFAM" id="SSF56672">
    <property type="entry name" value="DNA/RNA polymerases"/>
    <property type="match status" value="1"/>
</dbReference>
<evidence type="ECO:0000256" key="2">
    <source>
        <dbReference type="ARBA" id="ARBA00022695"/>
    </source>
</evidence>
<dbReference type="PANTHER" id="PTHR37984:SF7">
    <property type="entry name" value="INTEGRASE CATALYTIC DOMAIN-CONTAINING PROTEIN"/>
    <property type="match status" value="1"/>
</dbReference>
<dbReference type="EMBL" id="CACRXK020021488">
    <property type="protein sequence ID" value="CAB4035907.1"/>
    <property type="molecule type" value="Genomic_DNA"/>
</dbReference>
<dbReference type="InterPro" id="IPR041373">
    <property type="entry name" value="RT_RNaseH"/>
</dbReference>
<keyword evidence="9" id="KW-1185">Reference proteome</keyword>
<keyword evidence="5" id="KW-0378">Hydrolase</keyword>
<accession>A0A7D9JUG9</accession>
<keyword evidence="4" id="KW-0255">Endonuclease</keyword>
<evidence type="ECO:0000256" key="1">
    <source>
        <dbReference type="ARBA" id="ARBA00022679"/>
    </source>
</evidence>
<feature type="non-terminal residue" evidence="8">
    <location>
        <position position="273"/>
    </location>
</feature>
<organism evidence="8 9">
    <name type="scientific">Paramuricea clavata</name>
    <name type="common">Red gorgonian</name>
    <name type="synonym">Violescent sea-whip</name>
    <dbReference type="NCBI Taxonomy" id="317549"/>
    <lineage>
        <taxon>Eukaryota</taxon>
        <taxon>Metazoa</taxon>
        <taxon>Cnidaria</taxon>
        <taxon>Anthozoa</taxon>
        <taxon>Octocorallia</taxon>
        <taxon>Malacalcyonacea</taxon>
        <taxon>Plexauridae</taxon>
        <taxon>Paramuricea</taxon>
    </lineage>
</organism>
<dbReference type="AlphaFoldDB" id="A0A7D9JUG9"/>
<dbReference type="GO" id="GO:0003964">
    <property type="term" value="F:RNA-directed DNA polymerase activity"/>
    <property type="evidence" value="ECO:0007669"/>
    <property type="project" value="UniProtKB-KW"/>
</dbReference>
<dbReference type="OrthoDB" id="5982385at2759"/>
<dbReference type="Proteomes" id="UP001152795">
    <property type="component" value="Unassembled WGS sequence"/>
</dbReference>
<dbReference type="GO" id="GO:0004519">
    <property type="term" value="F:endonuclease activity"/>
    <property type="evidence" value="ECO:0007669"/>
    <property type="project" value="UniProtKB-KW"/>
</dbReference>
<keyword evidence="6" id="KW-0695">RNA-directed DNA polymerase</keyword>
<evidence type="ECO:0000313" key="9">
    <source>
        <dbReference type="Proteomes" id="UP001152795"/>
    </source>
</evidence>
<evidence type="ECO:0000256" key="6">
    <source>
        <dbReference type="ARBA" id="ARBA00022918"/>
    </source>
</evidence>
<name>A0A7D9JUG9_PARCT</name>
<evidence type="ECO:0000313" key="8">
    <source>
        <dbReference type="EMBL" id="CAB4035907.1"/>
    </source>
</evidence>
<protein>
    <recommendedName>
        <fullName evidence="7">Reverse transcriptase RNase H-like domain-containing protein</fullName>
    </recommendedName>
</protein>
<evidence type="ECO:0000256" key="3">
    <source>
        <dbReference type="ARBA" id="ARBA00022722"/>
    </source>
</evidence>
<reference evidence="8" key="1">
    <citation type="submission" date="2020-04" db="EMBL/GenBank/DDBJ databases">
        <authorList>
            <person name="Alioto T."/>
            <person name="Alioto T."/>
            <person name="Gomez Garrido J."/>
        </authorList>
    </citation>
    <scope>NUCLEOTIDE SEQUENCE</scope>
    <source>
        <strain evidence="8">A484AB</strain>
    </source>
</reference>
<evidence type="ECO:0000256" key="4">
    <source>
        <dbReference type="ARBA" id="ARBA00022759"/>
    </source>
</evidence>
<proteinExistence type="predicted"/>
<dbReference type="PANTHER" id="PTHR37984">
    <property type="entry name" value="PROTEIN CBG26694"/>
    <property type="match status" value="1"/>
</dbReference>
<gene>
    <name evidence="8" type="ORF">PACLA_8A033066</name>
</gene>
<dbReference type="InterPro" id="IPR050951">
    <property type="entry name" value="Retrovirus_Pol_polyprotein"/>
</dbReference>
<dbReference type="Pfam" id="PF17917">
    <property type="entry name" value="RT_RNaseH"/>
    <property type="match status" value="1"/>
</dbReference>
<keyword evidence="3" id="KW-0540">Nuclease</keyword>
<keyword evidence="1" id="KW-0808">Transferase</keyword>
<evidence type="ECO:0000259" key="7">
    <source>
        <dbReference type="Pfam" id="PF17917"/>
    </source>
</evidence>